<dbReference type="SUPFAM" id="SSF52540">
    <property type="entry name" value="P-loop containing nucleoside triphosphate hydrolases"/>
    <property type="match status" value="1"/>
</dbReference>
<evidence type="ECO:0000256" key="1">
    <source>
        <dbReference type="ARBA" id="ARBA00004141"/>
    </source>
</evidence>
<keyword evidence="3 4" id="KW-0067">ATP-binding</keyword>
<dbReference type="GO" id="GO:0016020">
    <property type="term" value="C:membrane"/>
    <property type="evidence" value="ECO:0007669"/>
    <property type="project" value="UniProtKB-SubCell"/>
</dbReference>
<dbReference type="Pfam" id="PF01580">
    <property type="entry name" value="FtsK_SpoIIIE"/>
    <property type="match status" value="1"/>
</dbReference>
<reference evidence="6 7" key="1">
    <citation type="submission" date="2017-09" db="EMBL/GenBank/DDBJ databases">
        <title>Large-scale bioinformatics analysis of Bacillus genomes uncovers conserved roles of natural products in bacterial physiology.</title>
        <authorList>
            <consortium name="Agbiome Team Llc"/>
            <person name="Bleich R.M."/>
            <person name="Kirk G.J."/>
            <person name="Santa Maria K.C."/>
            <person name="Allen S.E."/>
            <person name="Farag S."/>
            <person name="Shank E.A."/>
            <person name="Bowers A."/>
        </authorList>
    </citation>
    <scope>NUCLEOTIDE SEQUENCE [LARGE SCALE GENOMIC DNA]</scope>
    <source>
        <strain evidence="6 7">AFS000414</strain>
    </source>
</reference>
<feature type="domain" description="FtsK" evidence="5">
    <location>
        <begin position="132"/>
        <end position="318"/>
    </location>
</feature>
<dbReference type="Proteomes" id="UP000220435">
    <property type="component" value="Unassembled WGS sequence"/>
</dbReference>
<accession>A0AB73SEC9</accession>
<sequence>MGIIKEWLRTQRLRNQLMEVFGKAGLYTEHQTRGGKVPIYPKVHTVSSSAESVRYVFTIPNGLDPQKIEKKWFCFQQILGRNITIEGDVKKFVLHVFRSNAGLKSYNYCYKEWKPLLKDYRLPVVVGRDQFGKMIAYDMIDSNSPYLLIAGETGSGKSSMVRVVLSTLIQYMSPKTLHLYLGDLKNSEFHFLRRVKHVKEVCMEEIEMKIMLQKLWKEIRERRKLMEEYEVDHIDAYNKLNPNHQKPYILLAIDEVAMLKDEKECMTTIEKISAVGRSLGVFLLLSMQRPDAKVLDGKLKLNMTVRMGFKCDSVINSNIMGTSGSEYLEQSGQMIFKRNGLMKVQAPYLELSKAKQIVEPYCMSKEEKILKYSSQVEIPLFGVLDDEGILNDLKQFRCMSRDDIIDLHFQGLKNAITCCNTVMKRLRRDGHVDANVLQHPYIYFPQPSSIRKTSQKIPHFLCIVDVYKQLVHYENPKLFKVEPKYGKEYMEPDAFTIWRRSPFFIEVQKSVYSKKIMQDKINRYELYFHSQEWHNEYWQPKTSKFFPSILIITDKYYDVQSPYFRIFQANSIESFMNNLVVKS</sequence>
<dbReference type="PROSITE" id="PS00675">
    <property type="entry name" value="SIGMA54_INTERACT_1"/>
    <property type="match status" value="1"/>
</dbReference>
<dbReference type="PANTHER" id="PTHR22683">
    <property type="entry name" value="SPORULATION PROTEIN RELATED"/>
    <property type="match status" value="1"/>
</dbReference>
<dbReference type="GO" id="GO:0003677">
    <property type="term" value="F:DNA binding"/>
    <property type="evidence" value="ECO:0007669"/>
    <property type="project" value="InterPro"/>
</dbReference>
<evidence type="ECO:0000256" key="4">
    <source>
        <dbReference type="PROSITE-ProRule" id="PRU00289"/>
    </source>
</evidence>
<dbReference type="InterPro" id="IPR027417">
    <property type="entry name" value="P-loop_NTPase"/>
</dbReference>
<dbReference type="InterPro" id="IPR050206">
    <property type="entry name" value="FtsK/SpoIIIE/SftA"/>
</dbReference>
<evidence type="ECO:0000256" key="3">
    <source>
        <dbReference type="ARBA" id="ARBA00022840"/>
    </source>
</evidence>
<evidence type="ECO:0000313" key="6">
    <source>
        <dbReference type="EMBL" id="PEK18755.1"/>
    </source>
</evidence>
<feature type="binding site" evidence="4">
    <location>
        <begin position="151"/>
        <end position="158"/>
    </location>
    <ligand>
        <name>ATP</name>
        <dbReference type="ChEBI" id="CHEBI:30616"/>
    </ligand>
</feature>
<comment type="caution">
    <text evidence="6">The sequence shown here is derived from an EMBL/GenBank/DDBJ whole genome shotgun (WGS) entry which is preliminary data.</text>
</comment>
<evidence type="ECO:0000313" key="7">
    <source>
        <dbReference type="Proteomes" id="UP000220435"/>
    </source>
</evidence>
<name>A0AB73SEC9_9BACI</name>
<dbReference type="EMBL" id="NUFG01000029">
    <property type="protein sequence ID" value="PEK18755.1"/>
    <property type="molecule type" value="Genomic_DNA"/>
</dbReference>
<evidence type="ECO:0000259" key="5">
    <source>
        <dbReference type="PROSITE" id="PS50901"/>
    </source>
</evidence>
<organism evidence="6 7">
    <name type="scientific">Bacillus wiedmannii</name>
    <dbReference type="NCBI Taxonomy" id="1890302"/>
    <lineage>
        <taxon>Bacteria</taxon>
        <taxon>Bacillati</taxon>
        <taxon>Bacillota</taxon>
        <taxon>Bacilli</taxon>
        <taxon>Bacillales</taxon>
        <taxon>Bacillaceae</taxon>
        <taxon>Bacillus</taxon>
        <taxon>Bacillus cereus group</taxon>
    </lineage>
</organism>
<dbReference type="PROSITE" id="PS50901">
    <property type="entry name" value="FTSK"/>
    <property type="match status" value="1"/>
</dbReference>
<proteinExistence type="predicted"/>
<comment type="subcellular location">
    <subcellularLocation>
        <location evidence="1">Membrane</location>
        <topology evidence="1">Multi-pass membrane protein</topology>
    </subcellularLocation>
</comment>
<dbReference type="InterPro" id="IPR002543">
    <property type="entry name" value="FtsK_dom"/>
</dbReference>
<dbReference type="PANTHER" id="PTHR22683:SF41">
    <property type="entry name" value="DNA TRANSLOCASE FTSK"/>
    <property type="match status" value="1"/>
</dbReference>
<evidence type="ECO:0000256" key="2">
    <source>
        <dbReference type="ARBA" id="ARBA00022741"/>
    </source>
</evidence>
<dbReference type="AlphaFoldDB" id="A0AB73SEC9"/>
<gene>
    <name evidence="6" type="ORF">CN694_26300</name>
</gene>
<dbReference type="InterPro" id="IPR025662">
    <property type="entry name" value="Sigma_54_int_dom_ATP-bd_1"/>
</dbReference>
<keyword evidence="2 4" id="KW-0547">Nucleotide-binding</keyword>
<dbReference type="GO" id="GO:0005524">
    <property type="term" value="F:ATP binding"/>
    <property type="evidence" value="ECO:0007669"/>
    <property type="project" value="UniProtKB-UniRule"/>
</dbReference>
<protein>
    <recommendedName>
        <fullName evidence="5">FtsK domain-containing protein</fullName>
    </recommendedName>
</protein>
<dbReference type="Gene3D" id="3.40.50.300">
    <property type="entry name" value="P-loop containing nucleotide triphosphate hydrolases"/>
    <property type="match status" value="1"/>
</dbReference>